<feature type="compositionally biased region" description="Polar residues" evidence="1">
    <location>
        <begin position="342"/>
        <end position="357"/>
    </location>
</feature>
<dbReference type="HOGENOM" id="CLU_777086_0_0_1"/>
<evidence type="ECO:0000313" key="2">
    <source>
        <dbReference type="EnsemblPlants" id="PGSC0003DMT400096653"/>
    </source>
</evidence>
<evidence type="ECO:0000256" key="1">
    <source>
        <dbReference type="SAM" id="MobiDB-lite"/>
    </source>
</evidence>
<dbReference type="AlphaFoldDB" id="M1DYY3"/>
<accession>M1DYY3</accession>
<proteinExistence type="predicted"/>
<dbReference type="EnsemblPlants" id="PGSC0003DMT400096653">
    <property type="protein sequence ID" value="PGSC0003DMT400096653"/>
    <property type="gene ID" value="PGSC0003DMG400046224"/>
</dbReference>
<name>M1DYY3_SOLTU</name>
<protein>
    <recommendedName>
        <fullName evidence="4">Integrase core domain containing protein</fullName>
    </recommendedName>
</protein>
<sequence length="357" mass="38037">MTHQKVPLIALSAPLISKTYCNFWRASLSSPSGVCGLPMCPEHCRHDLFLENFQAGPSGEPDLARINVTRPKVPGRDMPPRKQAKEIIINEGATTSKEKATKLPTTGGNGKGKSKAPTVESPEVSSDSKGVYSTHLTTSESEGEQKDSQAGISEPEDDQLLLAWTSDETVVPKPLEQGPSPKSLNRINAEVLMTIIKEKSSGVLISVWRYGTTEAILPSLTTRPSSASSSDPSMTPSSFTIPLPPRSPASIGVSQPPITQAMLLRMGHLAHSLNSEAETDNEQLSVKEDTTYEGLIEFEEAMVHSTIQTFMRDTSMAGPSGASVDVTPGTNTQPQIVIPGTDAQTGGASTMQTSPQA</sequence>
<evidence type="ECO:0008006" key="4">
    <source>
        <dbReference type="Google" id="ProtNLM"/>
    </source>
</evidence>
<reference evidence="3" key="1">
    <citation type="journal article" date="2011" name="Nature">
        <title>Genome sequence and analysis of the tuber crop potato.</title>
        <authorList>
            <consortium name="The Potato Genome Sequencing Consortium"/>
        </authorList>
    </citation>
    <scope>NUCLEOTIDE SEQUENCE [LARGE SCALE GENOMIC DNA]</scope>
    <source>
        <strain evidence="3">cv. DM1-3 516 R44</strain>
    </source>
</reference>
<dbReference type="Gramene" id="PGSC0003DMT400096653">
    <property type="protein sequence ID" value="PGSC0003DMT400096653"/>
    <property type="gene ID" value="PGSC0003DMG400046224"/>
</dbReference>
<feature type="region of interest" description="Disordered" evidence="1">
    <location>
        <begin position="87"/>
        <end position="153"/>
    </location>
</feature>
<dbReference type="InParanoid" id="M1DYY3"/>
<dbReference type="PaxDb" id="4113-PGSC0003DMT400096653"/>
<evidence type="ECO:0000313" key="3">
    <source>
        <dbReference type="Proteomes" id="UP000011115"/>
    </source>
</evidence>
<organism evidence="2 3">
    <name type="scientific">Solanum tuberosum</name>
    <name type="common">Potato</name>
    <dbReference type="NCBI Taxonomy" id="4113"/>
    <lineage>
        <taxon>Eukaryota</taxon>
        <taxon>Viridiplantae</taxon>
        <taxon>Streptophyta</taxon>
        <taxon>Embryophyta</taxon>
        <taxon>Tracheophyta</taxon>
        <taxon>Spermatophyta</taxon>
        <taxon>Magnoliopsida</taxon>
        <taxon>eudicotyledons</taxon>
        <taxon>Gunneridae</taxon>
        <taxon>Pentapetalae</taxon>
        <taxon>asterids</taxon>
        <taxon>lamiids</taxon>
        <taxon>Solanales</taxon>
        <taxon>Solanaceae</taxon>
        <taxon>Solanoideae</taxon>
        <taxon>Solaneae</taxon>
        <taxon>Solanum</taxon>
    </lineage>
</organism>
<feature type="region of interest" description="Disordered" evidence="1">
    <location>
        <begin position="318"/>
        <end position="357"/>
    </location>
</feature>
<dbReference type="Proteomes" id="UP000011115">
    <property type="component" value="Unassembled WGS sequence"/>
</dbReference>
<reference evidence="2" key="2">
    <citation type="submission" date="2015-06" db="UniProtKB">
        <authorList>
            <consortium name="EnsemblPlants"/>
        </authorList>
    </citation>
    <scope>IDENTIFICATION</scope>
    <source>
        <strain evidence="2">DM1-3 516 R44</strain>
    </source>
</reference>
<keyword evidence="3" id="KW-1185">Reference proteome</keyword>